<keyword evidence="2" id="KW-0132">Cell division</keyword>
<dbReference type="RefSeq" id="WP_221237069.1">
    <property type="nucleotide sequence ID" value="NZ_JACIGI010000012.1"/>
</dbReference>
<dbReference type="GO" id="GO:0051301">
    <property type="term" value="P:cell division"/>
    <property type="evidence" value="ECO:0007669"/>
    <property type="project" value="UniProtKB-KW"/>
</dbReference>
<keyword evidence="2" id="KW-0131">Cell cycle</keyword>
<protein>
    <submittedName>
        <fullName evidence="2">Cell division protein FtsB</fullName>
    </submittedName>
</protein>
<accession>A0A7W6WKF3</accession>
<comment type="caution">
    <text evidence="2">The sequence shown here is derived from an EMBL/GenBank/DDBJ whole genome shotgun (WGS) entry which is preliminary data.</text>
</comment>
<dbReference type="Pfam" id="PF04977">
    <property type="entry name" value="DivIC"/>
    <property type="match status" value="1"/>
</dbReference>
<keyword evidence="3" id="KW-1185">Reference proteome</keyword>
<dbReference type="EMBL" id="JACIGI010000012">
    <property type="protein sequence ID" value="MBB4286050.1"/>
    <property type="molecule type" value="Genomic_DNA"/>
</dbReference>
<evidence type="ECO:0000313" key="3">
    <source>
        <dbReference type="Proteomes" id="UP000555728"/>
    </source>
</evidence>
<reference evidence="2 3" key="1">
    <citation type="submission" date="2020-08" db="EMBL/GenBank/DDBJ databases">
        <title>Genome sequencing of Purple Non-Sulfur Bacteria from various extreme environments.</title>
        <authorList>
            <person name="Mayer M."/>
        </authorList>
    </citation>
    <scope>NUCLEOTIDE SEQUENCE [LARGE SCALE GENOMIC DNA]</scope>
    <source>
        <strain evidence="2 3">JA135</strain>
    </source>
</reference>
<sequence length="117" mass="13195">MASLPALRRRFGPVLPPVLGLGALVYFGYHAVNGDRGLLAWWQLRQDIRVATQERAALAEERRLLEHRVRLLRRDQLHPDMLDERARAMLNLVGPDEIVIVPPRPASGRDPGAFSTD</sequence>
<proteinExistence type="predicted"/>
<dbReference type="InterPro" id="IPR007060">
    <property type="entry name" value="FtsL/DivIC"/>
</dbReference>
<keyword evidence="1" id="KW-0175">Coiled coil</keyword>
<dbReference type="Proteomes" id="UP000555728">
    <property type="component" value="Unassembled WGS sequence"/>
</dbReference>
<dbReference type="AlphaFoldDB" id="A0A7W6WKF3"/>
<gene>
    <name evidence="2" type="ORF">GGD88_001775</name>
</gene>
<organism evidence="2 3">
    <name type="scientific">Roseospira goensis</name>
    <dbReference type="NCBI Taxonomy" id="391922"/>
    <lineage>
        <taxon>Bacteria</taxon>
        <taxon>Pseudomonadati</taxon>
        <taxon>Pseudomonadota</taxon>
        <taxon>Alphaproteobacteria</taxon>
        <taxon>Rhodospirillales</taxon>
        <taxon>Rhodospirillaceae</taxon>
        <taxon>Roseospira</taxon>
    </lineage>
</organism>
<feature type="coiled-coil region" evidence="1">
    <location>
        <begin position="48"/>
        <end position="75"/>
    </location>
</feature>
<evidence type="ECO:0000313" key="2">
    <source>
        <dbReference type="EMBL" id="MBB4286050.1"/>
    </source>
</evidence>
<name>A0A7W6WKF3_9PROT</name>
<evidence type="ECO:0000256" key="1">
    <source>
        <dbReference type="SAM" id="Coils"/>
    </source>
</evidence>